<geneLocation type="mitochondrion" evidence="20"/>
<organism evidence="20">
    <name type="scientific">Macrotermes sp. A TB-2017</name>
    <dbReference type="NCBI Taxonomy" id="1934502"/>
    <lineage>
        <taxon>Eukaryota</taxon>
        <taxon>Metazoa</taxon>
        <taxon>Ecdysozoa</taxon>
        <taxon>Arthropoda</taxon>
        <taxon>Hexapoda</taxon>
        <taxon>Insecta</taxon>
        <taxon>Pterygota</taxon>
        <taxon>Neoptera</taxon>
        <taxon>Polyneoptera</taxon>
        <taxon>Dictyoptera</taxon>
        <taxon>Blattodea</taxon>
        <taxon>Blattoidea</taxon>
        <taxon>Termitoidae</taxon>
        <taxon>Termitidae</taxon>
        <taxon>Macrotermitinae</taxon>
        <taxon>Macrotermes</taxon>
    </lineage>
</organism>
<evidence type="ECO:0000256" key="3">
    <source>
        <dbReference type="ARBA" id="ARBA00007012"/>
    </source>
</evidence>
<feature type="transmembrane region" description="Helical" evidence="18">
    <location>
        <begin position="322"/>
        <end position="342"/>
    </location>
</feature>
<keyword evidence="11 18" id="KW-0249">Electron transport</keyword>
<reference evidence="20" key="1">
    <citation type="journal article" date="2016" name="Mol. Biol. Evol.">
        <title>Mitochondrial Phylogenomics Resolves the Global Spread of Higher Termites, Ecosystem Engineers of the Tropics.</title>
        <authorList>
            <person name="Bourguignon T."/>
            <person name="Lo N."/>
            <person name="Sobotnik J."/>
            <person name="Ho S.Y."/>
            <person name="Iqbal N."/>
            <person name="Coissac E."/>
            <person name="Lee M."/>
            <person name="Jendryka M.M."/>
            <person name="Sillam-Dusses D."/>
            <person name="Krizkova B."/>
            <person name="Roisin Y."/>
            <person name="Evans T.A."/>
        </authorList>
    </citation>
    <scope>NUCLEOTIDE SEQUENCE</scope>
    <source>
        <strain evidence="20">BDIT064</strain>
    </source>
</reference>
<dbReference type="PANTHER" id="PTHR46552">
    <property type="entry name" value="NADH-UBIQUINONE OXIDOREDUCTASE CHAIN 2"/>
    <property type="match status" value="1"/>
</dbReference>
<dbReference type="PRINTS" id="PR01436">
    <property type="entry name" value="NADHDHGNASE2"/>
</dbReference>
<evidence type="ECO:0000256" key="9">
    <source>
        <dbReference type="ARBA" id="ARBA00022792"/>
    </source>
</evidence>
<proteinExistence type="inferred from homology"/>
<accession>A0A1S5VQ79</accession>
<dbReference type="GO" id="GO:0006120">
    <property type="term" value="P:mitochondrial electron transport, NADH to ubiquinone"/>
    <property type="evidence" value="ECO:0007669"/>
    <property type="project" value="InterPro"/>
</dbReference>
<protein>
    <recommendedName>
        <fullName evidence="5 18">NADH-ubiquinone oxidoreductase chain 2</fullName>
        <ecNumber evidence="4 18">7.1.1.2</ecNumber>
    </recommendedName>
</protein>
<feature type="transmembrane region" description="Helical" evidence="18">
    <location>
        <begin position="60"/>
        <end position="80"/>
    </location>
</feature>
<feature type="transmembrane region" description="Helical" evidence="18">
    <location>
        <begin position="236"/>
        <end position="255"/>
    </location>
</feature>
<feature type="transmembrane region" description="Helical" evidence="18">
    <location>
        <begin position="261"/>
        <end position="291"/>
    </location>
</feature>
<evidence type="ECO:0000256" key="18">
    <source>
        <dbReference type="RuleBase" id="RU003403"/>
    </source>
</evidence>
<feature type="transmembrane region" description="Helical" evidence="18">
    <location>
        <begin position="175"/>
        <end position="194"/>
    </location>
</feature>
<evidence type="ECO:0000256" key="12">
    <source>
        <dbReference type="ARBA" id="ARBA00022989"/>
    </source>
</evidence>
<evidence type="ECO:0000256" key="11">
    <source>
        <dbReference type="ARBA" id="ARBA00022982"/>
    </source>
</evidence>
<comment type="subcellular location">
    <subcellularLocation>
        <location evidence="2 18">Mitochondrion inner membrane</location>
        <topology evidence="2 18">Multi-pass membrane protein</topology>
    </subcellularLocation>
</comment>
<dbReference type="InterPro" id="IPR001750">
    <property type="entry name" value="ND/Mrp_TM"/>
</dbReference>
<dbReference type="EC" id="7.1.1.2" evidence="4 18"/>
<evidence type="ECO:0000259" key="19">
    <source>
        <dbReference type="Pfam" id="PF00361"/>
    </source>
</evidence>
<comment type="catalytic activity">
    <reaction evidence="17 18">
        <text>a ubiquinone + NADH + 5 H(+)(in) = a ubiquinol + NAD(+) + 4 H(+)(out)</text>
        <dbReference type="Rhea" id="RHEA:29091"/>
        <dbReference type="Rhea" id="RHEA-COMP:9565"/>
        <dbReference type="Rhea" id="RHEA-COMP:9566"/>
        <dbReference type="ChEBI" id="CHEBI:15378"/>
        <dbReference type="ChEBI" id="CHEBI:16389"/>
        <dbReference type="ChEBI" id="CHEBI:17976"/>
        <dbReference type="ChEBI" id="CHEBI:57540"/>
        <dbReference type="ChEBI" id="CHEBI:57945"/>
        <dbReference type="EC" id="7.1.1.2"/>
    </reaction>
</comment>
<dbReference type="PANTHER" id="PTHR46552:SF1">
    <property type="entry name" value="NADH-UBIQUINONE OXIDOREDUCTASE CHAIN 2"/>
    <property type="match status" value="1"/>
</dbReference>
<evidence type="ECO:0000256" key="14">
    <source>
        <dbReference type="ARBA" id="ARBA00023075"/>
    </source>
</evidence>
<keyword evidence="9 18" id="KW-0999">Mitochondrion inner membrane</keyword>
<evidence type="ECO:0000256" key="10">
    <source>
        <dbReference type="ARBA" id="ARBA00022967"/>
    </source>
</evidence>
<keyword evidence="13 18" id="KW-0520">NAD</keyword>
<evidence type="ECO:0000256" key="8">
    <source>
        <dbReference type="ARBA" id="ARBA00022692"/>
    </source>
</evidence>
<evidence type="ECO:0000256" key="6">
    <source>
        <dbReference type="ARBA" id="ARBA00022448"/>
    </source>
</evidence>
<keyword evidence="10 18" id="KW-1278">Translocase</keyword>
<dbReference type="GO" id="GO:0005743">
    <property type="term" value="C:mitochondrial inner membrane"/>
    <property type="evidence" value="ECO:0007669"/>
    <property type="project" value="UniProtKB-SubCell"/>
</dbReference>
<keyword evidence="12 18" id="KW-1133">Transmembrane helix</keyword>
<keyword evidence="14 18" id="KW-0830">Ubiquinone</keyword>
<comment type="similarity">
    <text evidence="3 18">Belongs to the complex I subunit 2 family.</text>
</comment>
<keyword evidence="16 18" id="KW-0472">Membrane</keyword>
<dbReference type="Pfam" id="PF00361">
    <property type="entry name" value="Proton_antipo_M"/>
    <property type="match status" value="1"/>
</dbReference>
<evidence type="ECO:0000256" key="4">
    <source>
        <dbReference type="ARBA" id="ARBA00012944"/>
    </source>
</evidence>
<evidence type="ECO:0000256" key="1">
    <source>
        <dbReference type="ARBA" id="ARBA00003257"/>
    </source>
</evidence>
<keyword evidence="8 18" id="KW-0812">Transmembrane</keyword>
<dbReference type="GO" id="GO:0008137">
    <property type="term" value="F:NADH dehydrogenase (ubiquinone) activity"/>
    <property type="evidence" value="ECO:0007669"/>
    <property type="project" value="UniProtKB-EC"/>
</dbReference>
<feature type="transmembrane region" description="Helical" evidence="18">
    <location>
        <begin position="200"/>
        <end position="224"/>
    </location>
</feature>
<sequence length="343" mass="38165">MPSNSTKILLLTTLVSGVLVSVSSNSWLGAWMGLEINLMSFIPLMSNVKNMYNTEASLKYFIVQVLASATLLFMVVMKTLTEDLFTLYGNAYTPMIICTPLLLKSGAAPLHWWFPGVMEGLSWENCALLMTVQKAAPLMLMSYLIEINTFTLSIILMSTVVGAIGGLNQTSMRKILTYSSINHTGWMLIALTMGENLWMMYFMVYSTLALTVVLAIKLSGASFINQTMMTNKETTLVKFMMFTSLLSLGGLPPFLGFLPKWIVIQAMIMNSLAPMATLMVVTSLITLYYYLKISYSSFMILNTEPKWNLNSYKSKKTSNIKALMLSSISLTGMMVCTIIANIY</sequence>
<keyword evidence="15 18" id="KW-0496">Mitochondrion</keyword>
<evidence type="ECO:0000256" key="15">
    <source>
        <dbReference type="ARBA" id="ARBA00023128"/>
    </source>
</evidence>
<feature type="domain" description="NADH:quinone oxidoreductase/Mrp antiporter transmembrane" evidence="19">
    <location>
        <begin position="24"/>
        <end position="286"/>
    </location>
</feature>
<evidence type="ECO:0000256" key="7">
    <source>
        <dbReference type="ARBA" id="ARBA00022660"/>
    </source>
</evidence>
<comment type="function">
    <text evidence="18">Core subunit of the mitochondrial membrane respiratory chain NADH dehydrogenase (Complex I) which catalyzes electron transfer from NADH through the respiratory chain, using ubiquinone as an electron acceptor. Essential for the catalytic activity and assembly of complex I.</text>
</comment>
<comment type="function">
    <text evidence="1">Core subunit of the mitochondrial membrane respiratory chain NADH dehydrogenase (Complex I) that is believed to belong to the minimal assembly required for catalysis. Complex I functions in the transfer of electrons from NADH to the respiratory chain. The immediate electron acceptor for the enzyme is believed to be ubiquinone.</text>
</comment>
<evidence type="ECO:0000313" key="20">
    <source>
        <dbReference type="EMBL" id="AQP28144.1"/>
    </source>
</evidence>
<keyword evidence="7 18" id="KW-0679">Respiratory chain</keyword>
<evidence type="ECO:0000256" key="16">
    <source>
        <dbReference type="ARBA" id="ARBA00023136"/>
    </source>
</evidence>
<evidence type="ECO:0000256" key="17">
    <source>
        <dbReference type="ARBA" id="ARBA00049551"/>
    </source>
</evidence>
<feature type="transmembrane region" description="Helical" evidence="18">
    <location>
        <begin position="92"/>
        <end position="114"/>
    </location>
</feature>
<keyword evidence="6" id="KW-0813">Transport</keyword>
<evidence type="ECO:0000256" key="13">
    <source>
        <dbReference type="ARBA" id="ARBA00023027"/>
    </source>
</evidence>
<dbReference type="EMBL" id="KY224531">
    <property type="protein sequence ID" value="AQP28144.1"/>
    <property type="molecule type" value="Genomic_DNA"/>
</dbReference>
<evidence type="ECO:0000256" key="5">
    <source>
        <dbReference type="ARBA" id="ARBA00021008"/>
    </source>
</evidence>
<feature type="transmembrane region" description="Helical" evidence="18">
    <location>
        <begin position="150"/>
        <end position="168"/>
    </location>
</feature>
<dbReference type="InterPro" id="IPR003917">
    <property type="entry name" value="NADH_UbQ_OxRdtase_chain2"/>
</dbReference>
<dbReference type="InterPro" id="IPR050175">
    <property type="entry name" value="Complex_I_Subunit_2"/>
</dbReference>
<dbReference type="AlphaFoldDB" id="A0A1S5VQ79"/>
<gene>
    <name evidence="20" type="primary">nad2</name>
</gene>
<name>A0A1S5VQ79_9NEOP</name>
<evidence type="ECO:0000256" key="2">
    <source>
        <dbReference type="ARBA" id="ARBA00004448"/>
    </source>
</evidence>